<dbReference type="AlphaFoldDB" id="A0A9P9EKQ2"/>
<protein>
    <submittedName>
        <fullName evidence="1">Uncharacterized protein</fullName>
    </submittedName>
</protein>
<evidence type="ECO:0000313" key="2">
    <source>
        <dbReference type="Proteomes" id="UP000717696"/>
    </source>
</evidence>
<organism evidence="1 2">
    <name type="scientific">Dactylonectria estremocensis</name>
    <dbReference type="NCBI Taxonomy" id="1079267"/>
    <lineage>
        <taxon>Eukaryota</taxon>
        <taxon>Fungi</taxon>
        <taxon>Dikarya</taxon>
        <taxon>Ascomycota</taxon>
        <taxon>Pezizomycotina</taxon>
        <taxon>Sordariomycetes</taxon>
        <taxon>Hypocreomycetidae</taxon>
        <taxon>Hypocreales</taxon>
        <taxon>Nectriaceae</taxon>
        <taxon>Dactylonectria</taxon>
    </lineage>
</organism>
<dbReference type="EMBL" id="JAGMUU010000014">
    <property type="protein sequence ID" value="KAH7139965.1"/>
    <property type="molecule type" value="Genomic_DNA"/>
</dbReference>
<gene>
    <name evidence="1" type="ORF">B0J13DRAFT_69258</name>
</gene>
<sequence length="100" mass="11352">MICYIYLGIYPRTDVKIILEEEEEASEYCSSAQCERDMELMGQSLTPHAKVYALAEKYQVSSLKEMALRSFKSVVDDGGCWFSSFADGHKIAYTTTIDED</sequence>
<comment type="caution">
    <text evidence="1">The sequence shown here is derived from an EMBL/GenBank/DDBJ whole genome shotgun (WGS) entry which is preliminary data.</text>
</comment>
<proteinExistence type="predicted"/>
<name>A0A9P9EKQ2_9HYPO</name>
<dbReference type="OrthoDB" id="6359816at2759"/>
<evidence type="ECO:0000313" key="1">
    <source>
        <dbReference type="EMBL" id="KAH7139965.1"/>
    </source>
</evidence>
<reference evidence="1" key="1">
    <citation type="journal article" date="2021" name="Nat. Commun.">
        <title>Genetic determinants of endophytism in the Arabidopsis root mycobiome.</title>
        <authorList>
            <person name="Mesny F."/>
            <person name="Miyauchi S."/>
            <person name="Thiergart T."/>
            <person name="Pickel B."/>
            <person name="Atanasova L."/>
            <person name="Karlsson M."/>
            <person name="Huettel B."/>
            <person name="Barry K.W."/>
            <person name="Haridas S."/>
            <person name="Chen C."/>
            <person name="Bauer D."/>
            <person name="Andreopoulos W."/>
            <person name="Pangilinan J."/>
            <person name="LaButti K."/>
            <person name="Riley R."/>
            <person name="Lipzen A."/>
            <person name="Clum A."/>
            <person name="Drula E."/>
            <person name="Henrissat B."/>
            <person name="Kohler A."/>
            <person name="Grigoriev I.V."/>
            <person name="Martin F.M."/>
            <person name="Hacquard S."/>
        </authorList>
    </citation>
    <scope>NUCLEOTIDE SEQUENCE</scope>
    <source>
        <strain evidence="1">MPI-CAGE-AT-0021</strain>
    </source>
</reference>
<accession>A0A9P9EKQ2</accession>
<keyword evidence="2" id="KW-1185">Reference proteome</keyword>
<dbReference type="Proteomes" id="UP000717696">
    <property type="component" value="Unassembled WGS sequence"/>
</dbReference>